<dbReference type="Gene3D" id="3.40.630.30">
    <property type="match status" value="1"/>
</dbReference>
<dbReference type="EMBL" id="JAKNHQ010000001">
    <property type="protein sequence ID" value="MCG4609537.1"/>
    <property type="molecule type" value="Genomic_DNA"/>
</dbReference>
<name>A0ABS9MFG2_9FIRM</name>
<sequence length="166" mass="19559">MTIETKRLLLCPLSARQMRLWLSDLPALEREWDCHYEGEPVEGTFREIVQQQWKITSMDERNYLFHSFWLLLRKADRTVVGAADFKAPPNARGEVEIGYGLGGAHERRGYMTEAVDALCDWALQREDVESVLAETERKNRPSQNVLRRCRFVLEHEGPTLWWRRKK</sequence>
<evidence type="ECO:0000259" key="1">
    <source>
        <dbReference type="PROSITE" id="PS51186"/>
    </source>
</evidence>
<feature type="domain" description="N-acetyltransferase" evidence="1">
    <location>
        <begin position="13"/>
        <end position="166"/>
    </location>
</feature>
<evidence type="ECO:0000313" key="2">
    <source>
        <dbReference type="EMBL" id="MCG4609537.1"/>
    </source>
</evidence>
<evidence type="ECO:0000313" key="3">
    <source>
        <dbReference type="Proteomes" id="UP001298681"/>
    </source>
</evidence>
<organism evidence="2 3">
    <name type="scientific">Anaeromassilibacillus senegalensis</name>
    <dbReference type="NCBI Taxonomy" id="1673717"/>
    <lineage>
        <taxon>Bacteria</taxon>
        <taxon>Bacillati</taxon>
        <taxon>Bacillota</taxon>
        <taxon>Clostridia</taxon>
        <taxon>Eubacteriales</taxon>
        <taxon>Acutalibacteraceae</taxon>
        <taxon>Anaeromassilibacillus</taxon>
    </lineage>
</organism>
<comment type="caution">
    <text evidence="2">The sequence shown here is derived from an EMBL/GenBank/DDBJ whole genome shotgun (WGS) entry which is preliminary data.</text>
</comment>
<protein>
    <submittedName>
        <fullName evidence="2">GNAT family N-acetyltransferase</fullName>
    </submittedName>
</protein>
<gene>
    <name evidence="2" type="ORF">L0P57_01080</name>
</gene>
<dbReference type="Pfam" id="PF13302">
    <property type="entry name" value="Acetyltransf_3"/>
    <property type="match status" value="1"/>
</dbReference>
<proteinExistence type="predicted"/>
<dbReference type="PROSITE" id="PS51186">
    <property type="entry name" value="GNAT"/>
    <property type="match status" value="1"/>
</dbReference>
<dbReference type="Proteomes" id="UP001298681">
    <property type="component" value="Unassembled WGS sequence"/>
</dbReference>
<dbReference type="InterPro" id="IPR016181">
    <property type="entry name" value="Acyl_CoA_acyltransferase"/>
</dbReference>
<keyword evidence="3" id="KW-1185">Reference proteome</keyword>
<reference evidence="2 3" key="1">
    <citation type="submission" date="2022-01" db="EMBL/GenBank/DDBJ databases">
        <title>Collection of gut derived symbiotic bacterial strains cultured from healthy donors.</title>
        <authorList>
            <person name="Lin H."/>
            <person name="Kohout C."/>
            <person name="Waligurski E."/>
            <person name="Pamer E.G."/>
        </authorList>
    </citation>
    <scope>NUCLEOTIDE SEQUENCE [LARGE SCALE GENOMIC DNA]</scope>
    <source>
        <strain evidence="2 3">DFI.7.58</strain>
    </source>
</reference>
<dbReference type="PANTHER" id="PTHR43441">
    <property type="entry name" value="RIBOSOMAL-PROTEIN-SERINE ACETYLTRANSFERASE"/>
    <property type="match status" value="1"/>
</dbReference>
<accession>A0ABS9MFG2</accession>
<dbReference type="RefSeq" id="WP_191395584.1">
    <property type="nucleotide sequence ID" value="NZ_JAKNHQ010000001.1"/>
</dbReference>
<dbReference type="PANTHER" id="PTHR43441:SF6">
    <property type="entry name" value="N-ACETYLTRANSFERASE DOMAIN-CONTAINING PROTEIN"/>
    <property type="match status" value="1"/>
</dbReference>
<dbReference type="InterPro" id="IPR051908">
    <property type="entry name" value="Ribosomal_N-acetyltransferase"/>
</dbReference>
<dbReference type="InterPro" id="IPR000182">
    <property type="entry name" value="GNAT_dom"/>
</dbReference>
<dbReference type="SUPFAM" id="SSF55729">
    <property type="entry name" value="Acyl-CoA N-acyltransferases (Nat)"/>
    <property type="match status" value="1"/>
</dbReference>